<dbReference type="STRING" id="768704.Desmer_0976"/>
<reference evidence="8" key="2">
    <citation type="submission" date="2012-08" db="EMBL/GenBank/DDBJ databases">
        <title>Finished genome of Desulfosporosinus meridiei DSM 13257.</title>
        <authorList>
            <person name="Huntemann M."/>
            <person name="Wei C.-L."/>
            <person name="Han J."/>
            <person name="Detter J.C."/>
            <person name="Han C."/>
            <person name="Davenport K."/>
            <person name="Daligault H."/>
            <person name="Erkkila T."/>
            <person name="Gu W."/>
            <person name="Munk A.C.C."/>
            <person name="Teshima H."/>
            <person name="Xu Y."/>
            <person name="Chain P."/>
            <person name="Tapia R."/>
            <person name="Chen A."/>
            <person name="Krypides N."/>
            <person name="Mavromatis K."/>
            <person name="Markowitz V."/>
            <person name="Szeto E."/>
            <person name="Ivanova N."/>
            <person name="Mikhailova N."/>
            <person name="Ovchinnikova G."/>
            <person name="Pagani I."/>
            <person name="Pati A."/>
            <person name="Goodwin L."/>
            <person name="Peters L."/>
            <person name="Pitluck S."/>
            <person name="Woyke T."/>
            <person name="Pester M."/>
            <person name="Spring S."/>
            <person name="Ollivier B."/>
            <person name="Rattei T."/>
            <person name="Klenk H.-P."/>
            <person name="Wagner M."/>
            <person name="Loy A."/>
        </authorList>
    </citation>
    <scope>NUCLEOTIDE SEQUENCE [LARGE SCALE GENOMIC DNA]</scope>
    <source>
        <strain evidence="8">ATCC BAA-275 / DSM 13257 / NCIMB 13706 / S10</strain>
    </source>
</reference>
<evidence type="ECO:0000313" key="7">
    <source>
        <dbReference type="EMBL" id="AFQ43000.1"/>
    </source>
</evidence>
<dbReference type="GO" id="GO:0015627">
    <property type="term" value="C:type II protein secretion system complex"/>
    <property type="evidence" value="ECO:0007669"/>
    <property type="project" value="InterPro"/>
</dbReference>
<dbReference type="Pfam" id="PF07963">
    <property type="entry name" value="N_methyl"/>
    <property type="match status" value="1"/>
</dbReference>
<keyword evidence="4 6" id="KW-1133">Transmembrane helix</keyword>
<evidence type="ECO:0000256" key="2">
    <source>
        <dbReference type="ARBA" id="ARBA00022481"/>
    </source>
</evidence>
<dbReference type="GO" id="GO:0016020">
    <property type="term" value="C:membrane"/>
    <property type="evidence" value="ECO:0007669"/>
    <property type="project" value="UniProtKB-SubCell"/>
</dbReference>
<evidence type="ECO:0000256" key="6">
    <source>
        <dbReference type="SAM" id="Phobius"/>
    </source>
</evidence>
<protein>
    <submittedName>
        <fullName evidence="7">Prepilin-type N-terminal cleavage/methylation domain-containing protein</fullName>
    </submittedName>
</protein>
<dbReference type="InterPro" id="IPR012902">
    <property type="entry name" value="N_methyl_site"/>
</dbReference>
<dbReference type="SUPFAM" id="SSF54523">
    <property type="entry name" value="Pili subunits"/>
    <property type="match status" value="1"/>
</dbReference>
<keyword evidence="3 6" id="KW-0812">Transmembrane</keyword>
<evidence type="ECO:0000256" key="5">
    <source>
        <dbReference type="ARBA" id="ARBA00023136"/>
    </source>
</evidence>
<dbReference type="PRINTS" id="PR00813">
    <property type="entry name" value="BCTERIALGSPG"/>
</dbReference>
<dbReference type="InterPro" id="IPR045584">
    <property type="entry name" value="Pilin-like"/>
</dbReference>
<dbReference type="GO" id="GO:0015628">
    <property type="term" value="P:protein secretion by the type II secretion system"/>
    <property type="evidence" value="ECO:0007669"/>
    <property type="project" value="InterPro"/>
</dbReference>
<dbReference type="Proteomes" id="UP000005262">
    <property type="component" value="Chromosome"/>
</dbReference>
<feature type="transmembrane region" description="Helical" evidence="6">
    <location>
        <begin position="20"/>
        <end position="41"/>
    </location>
</feature>
<evidence type="ECO:0000313" key="8">
    <source>
        <dbReference type="Proteomes" id="UP000005262"/>
    </source>
</evidence>
<dbReference type="RefSeq" id="WP_014901920.1">
    <property type="nucleotide sequence ID" value="NC_018515.1"/>
</dbReference>
<comment type="subcellular location">
    <subcellularLocation>
        <location evidence="1">Membrane</location>
        <topology evidence="1">Single-pass membrane protein</topology>
    </subcellularLocation>
</comment>
<keyword evidence="2" id="KW-0488">Methylation</keyword>
<gene>
    <name evidence="7" type="ordered locus">Desmer_0976</name>
</gene>
<dbReference type="AlphaFoldDB" id="J7IN37"/>
<dbReference type="PROSITE" id="PS00409">
    <property type="entry name" value="PROKAR_NTER_METHYL"/>
    <property type="match status" value="1"/>
</dbReference>
<evidence type="ECO:0000256" key="3">
    <source>
        <dbReference type="ARBA" id="ARBA00022692"/>
    </source>
</evidence>
<reference evidence="7 8" key="1">
    <citation type="journal article" date="2012" name="J. Bacteriol.">
        <title>Complete genome sequences of Desulfosporosinus orientis DSM765T, Desulfosporosinus youngiae DSM17734T, Desulfosporosinus meridiei DSM13257T, and Desulfosporosinus acidiphilus DSM22704T.</title>
        <authorList>
            <person name="Pester M."/>
            <person name="Brambilla E."/>
            <person name="Alazard D."/>
            <person name="Rattei T."/>
            <person name="Weinmaier T."/>
            <person name="Han J."/>
            <person name="Lucas S."/>
            <person name="Lapidus A."/>
            <person name="Cheng J.F."/>
            <person name="Goodwin L."/>
            <person name="Pitluck S."/>
            <person name="Peters L."/>
            <person name="Ovchinnikova G."/>
            <person name="Teshima H."/>
            <person name="Detter J.C."/>
            <person name="Han C.S."/>
            <person name="Tapia R."/>
            <person name="Land M.L."/>
            <person name="Hauser L."/>
            <person name="Kyrpides N.C."/>
            <person name="Ivanova N.N."/>
            <person name="Pagani I."/>
            <person name="Huntmann M."/>
            <person name="Wei C.L."/>
            <person name="Davenport K.W."/>
            <person name="Daligault H."/>
            <person name="Chain P.S."/>
            <person name="Chen A."/>
            <person name="Mavromatis K."/>
            <person name="Markowitz V."/>
            <person name="Szeto E."/>
            <person name="Mikhailova N."/>
            <person name="Pati A."/>
            <person name="Wagner M."/>
            <person name="Woyke T."/>
            <person name="Ollivier B."/>
            <person name="Klenk H.P."/>
            <person name="Spring S."/>
            <person name="Loy A."/>
        </authorList>
    </citation>
    <scope>NUCLEOTIDE SEQUENCE [LARGE SCALE GENOMIC DNA]</scope>
    <source>
        <strain evidence="8">ATCC BAA-275 / DSM 13257 / NCIMB 13706 / S10</strain>
    </source>
</reference>
<keyword evidence="5 6" id="KW-0472">Membrane</keyword>
<dbReference type="eggNOG" id="COG4968">
    <property type="taxonomic scope" value="Bacteria"/>
</dbReference>
<evidence type="ECO:0000256" key="4">
    <source>
        <dbReference type="ARBA" id="ARBA00022989"/>
    </source>
</evidence>
<proteinExistence type="predicted"/>
<dbReference type="NCBIfam" id="TIGR02532">
    <property type="entry name" value="IV_pilin_GFxxxE"/>
    <property type="match status" value="1"/>
</dbReference>
<dbReference type="HOGENOM" id="CLU_091705_7_3_9"/>
<sequence>MELRQRMDKLKQKQKGFTLVELIVVIAIIGILAGVMLPRYFGFTDNARVGVAISEAKSVRAIAEAYYSSNGTWPQPTKSSESSTVDTINGTTFTGATIGALNTTNGSFDYTAKNKKKAHCDENGVVTEKS</sequence>
<dbReference type="InterPro" id="IPR000983">
    <property type="entry name" value="Bac_GSPG_pilin"/>
</dbReference>
<dbReference type="KEGG" id="dmi:Desmer_0976"/>
<dbReference type="EMBL" id="CP003629">
    <property type="protein sequence ID" value="AFQ43000.1"/>
    <property type="molecule type" value="Genomic_DNA"/>
</dbReference>
<dbReference type="PANTHER" id="PTHR30093:SF44">
    <property type="entry name" value="TYPE II SECRETION SYSTEM CORE PROTEIN G"/>
    <property type="match status" value="1"/>
</dbReference>
<evidence type="ECO:0000256" key="1">
    <source>
        <dbReference type="ARBA" id="ARBA00004167"/>
    </source>
</evidence>
<name>J7IN37_DESMD</name>
<dbReference type="Gene3D" id="3.30.700.10">
    <property type="entry name" value="Glycoprotein, Type 4 Pilin"/>
    <property type="match status" value="1"/>
</dbReference>
<dbReference type="OrthoDB" id="1799013at2"/>
<dbReference type="PANTHER" id="PTHR30093">
    <property type="entry name" value="GENERAL SECRETION PATHWAY PROTEIN G"/>
    <property type="match status" value="1"/>
</dbReference>
<keyword evidence="8" id="KW-1185">Reference proteome</keyword>
<accession>J7IN37</accession>
<organism evidence="7 8">
    <name type="scientific">Desulfosporosinus meridiei (strain ATCC BAA-275 / DSM 13257 / KCTC 12902 / NCIMB 13706 / S10)</name>
    <dbReference type="NCBI Taxonomy" id="768704"/>
    <lineage>
        <taxon>Bacteria</taxon>
        <taxon>Bacillati</taxon>
        <taxon>Bacillota</taxon>
        <taxon>Clostridia</taxon>
        <taxon>Eubacteriales</taxon>
        <taxon>Desulfitobacteriaceae</taxon>
        <taxon>Desulfosporosinus</taxon>
    </lineage>
</organism>